<dbReference type="Pfam" id="PF14306">
    <property type="entry name" value="PUA_2"/>
    <property type="match status" value="1"/>
</dbReference>
<protein>
    <recommendedName>
        <fullName evidence="1">ATP-sulfurylase PUA-like domain-containing protein</fullName>
    </recommendedName>
</protein>
<comment type="caution">
    <text evidence="2">The sequence shown here is derived from an EMBL/GenBank/DDBJ whole genome shotgun (WGS) entry which is preliminary data.</text>
</comment>
<dbReference type="InterPro" id="IPR025980">
    <property type="entry name" value="ATP-Sase_PUA-like_dom"/>
</dbReference>
<accession>X1MQX5</accession>
<feature type="non-terminal residue" evidence="2">
    <location>
        <position position="85"/>
    </location>
</feature>
<dbReference type="InterPro" id="IPR015947">
    <property type="entry name" value="PUA-like_sf"/>
</dbReference>
<dbReference type="EMBL" id="BARV01017181">
    <property type="protein sequence ID" value="GAI20431.1"/>
    <property type="molecule type" value="Genomic_DNA"/>
</dbReference>
<reference evidence="2" key="1">
    <citation type="journal article" date="2014" name="Front. Microbiol.">
        <title>High frequency of phylogenetically diverse reductive dehalogenase-homologous genes in deep subseafloor sedimentary metagenomes.</title>
        <authorList>
            <person name="Kawai M."/>
            <person name="Futagami T."/>
            <person name="Toyoda A."/>
            <person name="Takaki Y."/>
            <person name="Nishi S."/>
            <person name="Hori S."/>
            <person name="Arai W."/>
            <person name="Tsubouchi T."/>
            <person name="Morono Y."/>
            <person name="Uchiyama I."/>
            <person name="Ito T."/>
            <person name="Fujiyama A."/>
            <person name="Inagaki F."/>
            <person name="Takami H."/>
        </authorList>
    </citation>
    <scope>NUCLEOTIDE SEQUENCE</scope>
    <source>
        <strain evidence="2">Expedition CK06-06</strain>
    </source>
</reference>
<proteinExistence type="predicted"/>
<organism evidence="2">
    <name type="scientific">marine sediment metagenome</name>
    <dbReference type="NCBI Taxonomy" id="412755"/>
    <lineage>
        <taxon>unclassified sequences</taxon>
        <taxon>metagenomes</taxon>
        <taxon>ecological metagenomes</taxon>
    </lineage>
</organism>
<dbReference type="PANTHER" id="PTHR43509">
    <property type="match status" value="1"/>
</dbReference>
<dbReference type="Gene3D" id="3.10.400.10">
    <property type="entry name" value="Sulfate adenylyltransferase"/>
    <property type="match status" value="1"/>
</dbReference>
<dbReference type="PANTHER" id="PTHR43509:SF1">
    <property type="entry name" value="SULFATE ADENYLYLTRANSFERASE"/>
    <property type="match status" value="1"/>
</dbReference>
<feature type="domain" description="ATP-sulfurylase PUA-like" evidence="1">
    <location>
        <begin position="6"/>
        <end position="74"/>
    </location>
</feature>
<evidence type="ECO:0000259" key="1">
    <source>
        <dbReference type="Pfam" id="PF14306"/>
    </source>
</evidence>
<dbReference type="SUPFAM" id="SSF88697">
    <property type="entry name" value="PUA domain-like"/>
    <property type="match status" value="1"/>
</dbReference>
<sequence>MSSLVPPHGGRLLPLLVSDEREGALSEAKSLPQITLDSKEVSDLIMLAMGAFSPLQGFMGREDYQRVVADMRLKVAYSGLFPSPS</sequence>
<gene>
    <name evidence="2" type="ORF">S06H3_29335</name>
</gene>
<evidence type="ECO:0000313" key="2">
    <source>
        <dbReference type="EMBL" id="GAI20431.1"/>
    </source>
</evidence>
<dbReference type="AlphaFoldDB" id="X1MQX5"/>
<name>X1MQX5_9ZZZZ</name>